<gene>
    <name evidence="2" type="ORF">Q3O60_13355</name>
</gene>
<feature type="domain" description="DNA topoisomerase type IA zn finger" evidence="1">
    <location>
        <begin position="161"/>
        <end position="180"/>
    </location>
</feature>
<dbReference type="GO" id="GO:0003677">
    <property type="term" value="F:DNA binding"/>
    <property type="evidence" value="ECO:0007669"/>
    <property type="project" value="UniProtKB-KW"/>
</dbReference>
<dbReference type="SUPFAM" id="SSF57783">
    <property type="entry name" value="Zinc beta-ribbon"/>
    <property type="match status" value="2"/>
</dbReference>
<dbReference type="Pfam" id="PF01396">
    <property type="entry name" value="Zn_ribbon_Top1"/>
    <property type="match status" value="4"/>
</dbReference>
<feature type="domain" description="DNA topoisomerase type IA zn finger" evidence="1">
    <location>
        <begin position="122"/>
        <end position="157"/>
    </location>
</feature>
<proteinExistence type="predicted"/>
<comment type="caution">
    <text evidence="2">The sequence shown here is derived from an EMBL/GenBank/DDBJ whole genome shotgun (WGS) entry which is preliminary data.</text>
</comment>
<keyword evidence="2" id="KW-0238">DNA-binding</keyword>
<dbReference type="Gene3D" id="3.30.65.10">
    <property type="entry name" value="Bacterial Topoisomerase I, domain 1"/>
    <property type="match status" value="2"/>
</dbReference>
<dbReference type="PANTHER" id="PTHR42785">
    <property type="entry name" value="DNA TOPOISOMERASE, TYPE IA, CORE"/>
    <property type="match status" value="1"/>
</dbReference>
<protein>
    <submittedName>
        <fullName evidence="2">Topoisomerase DNA-binding C4 zinc finger domain-containing protein</fullName>
    </submittedName>
</protein>
<dbReference type="InterPro" id="IPR013498">
    <property type="entry name" value="Topo_IA_Znf"/>
</dbReference>
<organism evidence="2 3">
    <name type="scientific">Alkalimonas collagenimarina</name>
    <dbReference type="NCBI Taxonomy" id="400390"/>
    <lineage>
        <taxon>Bacteria</taxon>
        <taxon>Pseudomonadati</taxon>
        <taxon>Pseudomonadota</taxon>
        <taxon>Gammaproteobacteria</taxon>
        <taxon>Alkalimonas</taxon>
    </lineage>
</organism>
<evidence type="ECO:0000313" key="3">
    <source>
        <dbReference type="Proteomes" id="UP001231616"/>
    </source>
</evidence>
<dbReference type="EMBL" id="JAUZVZ010000020">
    <property type="protein sequence ID" value="MDP4537179.1"/>
    <property type="molecule type" value="Genomic_DNA"/>
</dbReference>
<keyword evidence="3" id="KW-1185">Reference proteome</keyword>
<evidence type="ECO:0000259" key="1">
    <source>
        <dbReference type="Pfam" id="PF01396"/>
    </source>
</evidence>
<sequence length="197" mass="21701">MAYSSLDNSAVAMAMSSQHDPLFKLDQSAGNCPLCQHPLQIKSGKNGPFIGCSHYPSCHYIKPLHEHEHSVVKTLDHEPCPKCGQPLAVKNGRYGMFIGCSAYPACDFIVHDDSETTESFPCPSCHKGQLVERISKYGKHFYGCDRYPKCKFLLNEQPVIGQCQTCGFGLLQKKKTAKGEKLLCADKSCLAEQAPSD</sequence>
<feature type="domain" description="DNA topoisomerase type IA zn finger" evidence="1">
    <location>
        <begin position="79"/>
        <end position="113"/>
    </location>
</feature>
<evidence type="ECO:0000313" key="2">
    <source>
        <dbReference type="EMBL" id="MDP4537179.1"/>
    </source>
</evidence>
<reference evidence="2 3" key="1">
    <citation type="submission" date="2023-08" db="EMBL/GenBank/DDBJ databases">
        <authorList>
            <person name="Joshi A."/>
            <person name="Thite S."/>
        </authorList>
    </citation>
    <scope>NUCLEOTIDE SEQUENCE [LARGE SCALE GENOMIC DNA]</scope>
    <source>
        <strain evidence="2 3">AC40</strain>
    </source>
</reference>
<name>A0ABT9H1J2_9GAMM</name>
<dbReference type="RefSeq" id="WP_305894443.1">
    <property type="nucleotide sequence ID" value="NZ_JAUZVZ010000020.1"/>
</dbReference>
<dbReference type="Proteomes" id="UP001231616">
    <property type="component" value="Unassembled WGS sequence"/>
</dbReference>
<dbReference type="PANTHER" id="PTHR42785:SF1">
    <property type="entry name" value="DNA TOPOISOMERASE"/>
    <property type="match status" value="1"/>
</dbReference>
<dbReference type="InterPro" id="IPR000380">
    <property type="entry name" value="Topo_IA"/>
</dbReference>
<accession>A0ABT9H1J2</accession>
<feature type="domain" description="DNA topoisomerase type IA zn finger" evidence="1">
    <location>
        <begin position="30"/>
        <end position="65"/>
    </location>
</feature>